<organism evidence="2 3">
    <name type="scientific">Elysia marginata</name>
    <dbReference type="NCBI Taxonomy" id="1093978"/>
    <lineage>
        <taxon>Eukaryota</taxon>
        <taxon>Metazoa</taxon>
        <taxon>Spiralia</taxon>
        <taxon>Lophotrochozoa</taxon>
        <taxon>Mollusca</taxon>
        <taxon>Gastropoda</taxon>
        <taxon>Heterobranchia</taxon>
        <taxon>Euthyneura</taxon>
        <taxon>Panpulmonata</taxon>
        <taxon>Sacoglossa</taxon>
        <taxon>Placobranchoidea</taxon>
        <taxon>Plakobranchidae</taxon>
        <taxon>Elysia</taxon>
    </lineage>
</organism>
<protein>
    <recommendedName>
        <fullName evidence="4">Fibronectin type-III domain-containing protein</fullName>
    </recommendedName>
</protein>
<accession>A0AAV4HIX2</accession>
<proteinExistence type="predicted"/>
<evidence type="ECO:0008006" key="4">
    <source>
        <dbReference type="Google" id="ProtNLM"/>
    </source>
</evidence>
<evidence type="ECO:0000313" key="2">
    <source>
        <dbReference type="EMBL" id="GFR97096.1"/>
    </source>
</evidence>
<comment type="caution">
    <text evidence="2">The sequence shown here is derived from an EMBL/GenBank/DDBJ whole genome shotgun (WGS) entry which is preliminary data.</text>
</comment>
<evidence type="ECO:0000313" key="3">
    <source>
        <dbReference type="Proteomes" id="UP000762676"/>
    </source>
</evidence>
<reference evidence="2 3" key="1">
    <citation type="journal article" date="2021" name="Elife">
        <title>Chloroplast acquisition without the gene transfer in kleptoplastic sea slugs, Plakobranchus ocellatus.</title>
        <authorList>
            <person name="Maeda T."/>
            <person name="Takahashi S."/>
            <person name="Yoshida T."/>
            <person name="Shimamura S."/>
            <person name="Takaki Y."/>
            <person name="Nagai Y."/>
            <person name="Toyoda A."/>
            <person name="Suzuki Y."/>
            <person name="Arimoto A."/>
            <person name="Ishii H."/>
            <person name="Satoh N."/>
            <person name="Nishiyama T."/>
            <person name="Hasebe M."/>
            <person name="Maruyama T."/>
            <person name="Minagawa J."/>
            <person name="Obokata J."/>
            <person name="Shigenobu S."/>
        </authorList>
    </citation>
    <scope>NUCLEOTIDE SEQUENCE [LARGE SCALE GENOMIC DNA]</scope>
</reference>
<dbReference type="Proteomes" id="UP000762676">
    <property type="component" value="Unassembled WGS sequence"/>
</dbReference>
<keyword evidence="1" id="KW-0812">Transmembrane</keyword>
<gene>
    <name evidence="2" type="ORF">ElyMa_000983800</name>
</gene>
<sequence>MDLVLSLVTQCQDNVMTWCAPLPSSQSYTLSSLERSVGHVVKVTCTGSDDPVSSSSKERVGAMTTALKCLPDLRWNDTVPSCHTEHDNGQTTDIVLVLVWTIGGVLVFTLIILIALIIKSKNKTGTNHTSVKCCLLRQIPSLELEIFVVESGDTVGAT</sequence>
<feature type="transmembrane region" description="Helical" evidence="1">
    <location>
        <begin position="94"/>
        <end position="118"/>
    </location>
</feature>
<keyword evidence="3" id="KW-1185">Reference proteome</keyword>
<keyword evidence="1" id="KW-0472">Membrane</keyword>
<dbReference type="AlphaFoldDB" id="A0AAV4HIX2"/>
<keyword evidence="1" id="KW-1133">Transmembrane helix</keyword>
<evidence type="ECO:0000256" key="1">
    <source>
        <dbReference type="SAM" id="Phobius"/>
    </source>
</evidence>
<name>A0AAV4HIX2_9GAST</name>
<dbReference type="EMBL" id="BMAT01002018">
    <property type="protein sequence ID" value="GFR97096.1"/>
    <property type="molecule type" value="Genomic_DNA"/>
</dbReference>